<dbReference type="PRINTS" id="PR00070">
    <property type="entry name" value="DHFR"/>
</dbReference>
<dbReference type="Pfam" id="PF00186">
    <property type="entry name" value="DHFR_1"/>
    <property type="match status" value="1"/>
</dbReference>
<organism evidence="9 10">
    <name type="scientific">Colletotrichum tanaceti</name>
    <dbReference type="NCBI Taxonomy" id="1306861"/>
    <lineage>
        <taxon>Eukaryota</taxon>
        <taxon>Fungi</taxon>
        <taxon>Dikarya</taxon>
        <taxon>Ascomycota</taxon>
        <taxon>Pezizomycotina</taxon>
        <taxon>Sordariomycetes</taxon>
        <taxon>Hypocreomycetidae</taxon>
        <taxon>Glomerellales</taxon>
        <taxon>Glomerellaceae</taxon>
        <taxon>Colletotrichum</taxon>
        <taxon>Colletotrichum destructivum species complex</taxon>
    </lineage>
</organism>
<evidence type="ECO:0000256" key="3">
    <source>
        <dbReference type="ARBA" id="ARBA00018886"/>
    </source>
</evidence>
<dbReference type="Gene3D" id="3.40.430.10">
    <property type="entry name" value="Dihydrofolate Reductase, subunit A"/>
    <property type="match status" value="1"/>
</dbReference>
<keyword evidence="5" id="KW-0521">NADP</keyword>
<dbReference type="InterPro" id="IPR024072">
    <property type="entry name" value="DHFR-like_dom_sf"/>
</dbReference>
<feature type="compositionally biased region" description="Polar residues" evidence="7">
    <location>
        <begin position="386"/>
        <end position="396"/>
    </location>
</feature>
<evidence type="ECO:0000256" key="6">
    <source>
        <dbReference type="ARBA" id="ARBA00023002"/>
    </source>
</evidence>
<gene>
    <name evidence="9" type="ORF">CTA1_2708</name>
</gene>
<evidence type="ECO:0000313" key="10">
    <source>
        <dbReference type="Proteomes" id="UP000310108"/>
    </source>
</evidence>
<feature type="region of interest" description="Disordered" evidence="7">
    <location>
        <begin position="177"/>
        <end position="222"/>
    </location>
</feature>
<dbReference type="Proteomes" id="UP000310108">
    <property type="component" value="Unassembled WGS sequence"/>
</dbReference>
<dbReference type="PROSITE" id="PS00075">
    <property type="entry name" value="DHFR_1"/>
    <property type="match status" value="1"/>
</dbReference>
<dbReference type="GO" id="GO:0005739">
    <property type="term" value="C:mitochondrion"/>
    <property type="evidence" value="ECO:0007669"/>
    <property type="project" value="TreeGrafter"/>
</dbReference>
<dbReference type="GO" id="GO:0046452">
    <property type="term" value="P:dihydrofolate metabolic process"/>
    <property type="evidence" value="ECO:0007669"/>
    <property type="project" value="TreeGrafter"/>
</dbReference>
<keyword evidence="4" id="KW-0554">One-carbon metabolism</keyword>
<proteinExistence type="predicted"/>
<keyword evidence="6" id="KW-0560">Oxidoreductase</keyword>
<dbReference type="InterPro" id="IPR017925">
    <property type="entry name" value="DHFR_CS"/>
</dbReference>
<reference evidence="9 10" key="1">
    <citation type="journal article" date="2019" name="PLoS ONE">
        <title>Comparative genome analysis indicates high evolutionary potential of pathogenicity genes in Colletotrichum tanaceti.</title>
        <authorList>
            <person name="Lelwala R.V."/>
            <person name="Korhonen P.K."/>
            <person name="Young N.D."/>
            <person name="Scott J.B."/>
            <person name="Ades P.A."/>
            <person name="Gasser R.B."/>
            <person name="Taylor P.W.J."/>
        </authorList>
    </citation>
    <scope>NUCLEOTIDE SEQUENCE [LARGE SCALE GENOMIC DNA]</scope>
    <source>
        <strain evidence="9">BRIP57314</strain>
    </source>
</reference>
<feature type="region of interest" description="Disordered" evidence="7">
    <location>
        <begin position="1"/>
        <end position="62"/>
    </location>
</feature>
<dbReference type="PROSITE" id="PS51330">
    <property type="entry name" value="DHFR_2"/>
    <property type="match status" value="1"/>
</dbReference>
<feature type="domain" description="DHFR" evidence="8">
    <location>
        <begin position="576"/>
        <end position="816"/>
    </location>
</feature>
<dbReference type="AlphaFoldDB" id="A0A4U6XGH8"/>
<dbReference type="EC" id="1.5.1.3" evidence="2"/>
<evidence type="ECO:0000256" key="7">
    <source>
        <dbReference type="SAM" id="MobiDB-lite"/>
    </source>
</evidence>
<protein>
    <recommendedName>
        <fullName evidence="3">Dihydrofolate reductase</fullName>
        <ecNumber evidence="2">1.5.1.3</ecNumber>
    </recommendedName>
</protein>
<dbReference type="GO" id="GO:0004146">
    <property type="term" value="F:dihydrofolate reductase activity"/>
    <property type="evidence" value="ECO:0007669"/>
    <property type="project" value="UniProtKB-EC"/>
</dbReference>
<feature type="compositionally biased region" description="Pro residues" evidence="7">
    <location>
        <begin position="182"/>
        <end position="203"/>
    </location>
</feature>
<dbReference type="EMBL" id="PJEX01000203">
    <property type="protein sequence ID" value="TKW53097.1"/>
    <property type="molecule type" value="Genomic_DNA"/>
</dbReference>
<dbReference type="PANTHER" id="PTHR48069:SF3">
    <property type="entry name" value="DIHYDROFOLATE REDUCTASE"/>
    <property type="match status" value="1"/>
</dbReference>
<evidence type="ECO:0000256" key="5">
    <source>
        <dbReference type="ARBA" id="ARBA00022857"/>
    </source>
</evidence>
<feature type="compositionally biased region" description="Low complexity" evidence="7">
    <location>
        <begin position="420"/>
        <end position="430"/>
    </location>
</feature>
<feature type="compositionally biased region" description="Polar residues" evidence="7">
    <location>
        <begin position="107"/>
        <end position="125"/>
    </location>
</feature>
<evidence type="ECO:0000313" key="9">
    <source>
        <dbReference type="EMBL" id="TKW53097.1"/>
    </source>
</evidence>
<feature type="compositionally biased region" description="Polar residues" evidence="7">
    <location>
        <begin position="1"/>
        <end position="11"/>
    </location>
</feature>
<dbReference type="GO" id="GO:0050661">
    <property type="term" value="F:NADP binding"/>
    <property type="evidence" value="ECO:0007669"/>
    <property type="project" value="InterPro"/>
</dbReference>
<name>A0A4U6XGH8_9PEZI</name>
<dbReference type="STRING" id="1306861.A0A4U6XGH8"/>
<comment type="pathway">
    <text evidence="1">Cofactor biosynthesis; tetrahydrofolate biosynthesis; 5,6,7,8-tetrahydrofolate from 7,8-dihydrofolate: step 1/1.</text>
</comment>
<sequence>MSSQRPGPSRNSQRRETDDYPPLPPHRRLSLPPPLPSDHATHPPQSRRHPWEPEAHTSQDQTESYLHFRRHMADINFQAEYDELVGNSLSGFTAFMSAAHDDFGFSRDSTQNQNQESNILDTLQNDQRDDNIRRQPLQLPPVFGYTAVRSLSGRQRPDGTEDDVEAVRALWNRRAQYSSSPFSPPRMPPNLSPPNLSPLPPSEEPPEENRRAKRRKLDSERASQSFRGFRYGRYGQVEPGQLKMEILSCDGGLYENAPLHAYGNILKDDKTVYCTQSNRCNIILQHQGATVFTLKELVIKAPSSNYSSPVREGMVFISMNHDEMLKRTAQYEIQYTPSRSGRPSATRALAPIISIRHHEDGTTVTRTHTRQRRLYNLGHDEEENAQRTAQIPTEFSTHLPPFDITTECNYEETDDEDTPRNPVNRRAPNRIGSLPFESDSSDDGNPFTSDEYGFEDYSFANRRRDAADVSAEVAEANQTATQEAVRAVGGELMAPHAKFFIEKDKSKCTIRFDPPVSGRFLLLKMWSSSRASGSNIDIQAVLTKGFAGPRATDVSRSCFQTGLKARIGRKSTMSHELTLIVAATRNMGIGAKGGLPWTGLKKEMAYFARVTKRLPPQGWRDALASADANSADTNGKKAPSDARNAVIMGRKTWESIPPKFRPLKGRLNIVISRAHPALDLSSFSSSSSAAATPDLDREPVKVGSLEQALAYLRGDGVAGRLGKVFVIGGAQIYGGALQLPEAKRVLLTKVLGEFECDAFFPLRLRDEGEEGEGGNSAAQGWRKVGKTGLDAWVGEEVEGGEIEESGTRYEFQMWEKVLNSTATQLPC</sequence>
<evidence type="ECO:0000256" key="4">
    <source>
        <dbReference type="ARBA" id="ARBA00022563"/>
    </source>
</evidence>
<evidence type="ECO:0000256" key="2">
    <source>
        <dbReference type="ARBA" id="ARBA00012856"/>
    </source>
</evidence>
<evidence type="ECO:0000256" key="1">
    <source>
        <dbReference type="ARBA" id="ARBA00004903"/>
    </source>
</evidence>
<dbReference type="GO" id="GO:0046655">
    <property type="term" value="P:folic acid metabolic process"/>
    <property type="evidence" value="ECO:0007669"/>
    <property type="project" value="TreeGrafter"/>
</dbReference>
<dbReference type="GO" id="GO:0046654">
    <property type="term" value="P:tetrahydrofolate biosynthetic process"/>
    <property type="evidence" value="ECO:0007669"/>
    <property type="project" value="UniProtKB-UniPathway"/>
</dbReference>
<comment type="caution">
    <text evidence="9">The sequence shown here is derived from an EMBL/GenBank/DDBJ whole genome shotgun (WGS) entry which is preliminary data.</text>
</comment>
<dbReference type="InterPro" id="IPR001796">
    <property type="entry name" value="DHFR_dom"/>
</dbReference>
<dbReference type="CDD" id="cd00209">
    <property type="entry name" value="DHFR"/>
    <property type="match status" value="1"/>
</dbReference>
<dbReference type="UniPathway" id="UPA00077">
    <property type="reaction ID" value="UER00158"/>
</dbReference>
<dbReference type="GO" id="GO:0006730">
    <property type="term" value="P:one-carbon metabolic process"/>
    <property type="evidence" value="ECO:0007669"/>
    <property type="project" value="UniProtKB-KW"/>
</dbReference>
<dbReference type="PANTHER" id="PTHR48069">
    <property type="entry name" value="DIHYDROFOLATE REDUCTASE"/>
    <property type="match status" value="1"/>
</dbReference>
<keyword evidence="10" id="KW-1185">Reference proteome</keyword>
<accession>A0A4U6XGH8</accession>
<feature type="region of interest" description="Disordered" evidence="7">
    <location>
        <begin position="378"/>
        <end position="452"/>
    </location>
</feature>
<dbReference type="SUPFAM" id="SSF53597">
    <property type="entry name" value="Dihydrofolate reductase-like"/>
    <property type="match status" value="1"/>
</dbReference>
<feature type="region of interest" description="Disordered" evidence="7">
    <location>
        <begin position="106"/>
        <end position="163"/>
    </location>
</feature>
<evidence type="ECO:0000259" key="8">
    <source>
        <dbReference type="PROSITE" id="PS51330"/>
    </source>
</evidence>
<dbReference type="InterPro" id="IPR012259">
    <property type="entry name" value="DHFR"/>
</dbReference>